<dbReference type="EMBL" id="KZ293476">
    <property type="protein sequence ID" value="PBK61376.1"/>
    <property type="molecule type" value="Genomic_DNA"/>
</dbReference>
<evidence type="ECO:0000313" key="1">
    <source>
        <dbReference type="EMBL" id="PBK61376.1"/>
    </source>
</evidence>
<proteinExistence type="predicted"/>
<gene>
    <name evidence="1" type="ORF">ARMSODRAFT_1089723</name>
</gene>
<evidence type="ECO:0000313" key="2">
    <source>
        <dbReference type="Proteomes" id="UP000218334"/>
    </source>
</evidence>
<organism evidence="1 2">
    <name type="scientific">Armillaria solidipes</name>
    <dbReference type="NCBI Taxonomy" id="1076256"/>
    <lineage>
        <taxon>Eukaryota</taxon>
        <taxon>Fungi</taxon>
        <taxon>Dikarya</taxon>
        <taxon>Basidiomycota</taxon>
        <taxon>Agaricomycotina</taxon>
        <taxon>Agaricomycetes</taxon>
        <taxon>Agaricomycetidae</taxon>
        <taxon>Agaricales</taxon>
        <taxon>Marasmiineae</taxon>
        <taxon>Physalacriaceae</taxon>
        <taxon>Armillaria</taxon>
    </lineage>
</organism>
<sequence length="133" mass="15197">MSNTRSKFIVVTNDDRNVFALRENVSQYPALITSINSYFPSTRNKTIVIQTRDLEIRAERFVDILPNLWSHIKDDIDNIRVQVIETRATYYWNRIVGLAREVDVLVRGPDVNSLKAATHAVADHLAGKSCPEK</sequence>
<accession>A0A2H3BEA5</accession>
<dbReference type="AlphaFoldDB" id="A0A2H3BEA5"/>
<dbReference type="Proteomes" id="UP000218334">
    <property type="component" value="Unassembled WGS sequence"/>
</dbReference>
<keyword evidence="2" id="KW-1185">Reference proteome</keyword>
<name>A0A2H3BEA5_9AGAR</name>
<reference evidence="2" key="1">
    <citation type="journal article" date="2017" name="Nat. Ecol. Evol.">
        <title>Genome expansion and lineage-specific genetic innovations in the forest pathogenic fungi Armillaria.</title>
        <authorList>
            <person name="Sipos G."/>
            <person name="Prasanna A.N."/>
            <person name="Walter M.C."/>
            <person name="O'Connor E."/>
            <person name="Balint B."/>
            <person name="Krizsan K."/>
            <person name="Kiss B."/>
            <person name="Hess J."/>
            <person name="Varga T."/>
            <person name="Slot J."/>
            <person name="Riley R."/>
            <person name="Boka B."/>
            <person name="Rigling D."/>
            <person name="Barry K."/>
            <person name="Lee J."/>
            <person name="Mihaltcheva S."/>
            <person name="LaButti K."/>
            <person name="Lipzen A."/>
            <person name="Waldron R."/>
            <person name="Moloney N.M."/>
            <person name="Sperisen C."/>
            <person name="Kredics L."/>
            <person name="Vagvoelgyi C."/>
            <person name="Patrignani A."/>
            <person name="Fitzpatrick D."/>
            <person name="Nagy I."/>
            <person name="Doyle S."/>
            <person name="Anderson J.B."/>
            <person name="Grigoriev I.V."/>
            <person name="Gueldener U."/>
            <person name="Muensterkoetter M."/>
            <person name="Nagy L.G."/>
        </authorList>
    </citation>
    <scope>NUCLEOTIDE SEQUENCE [LARGE SCALE GENOMIC DNA]</scope>
    <source>
        <strain evidence="2">28-4</strain>
    </source>
</reference>
<protein>
    <submittedName>
        <fullName evidence="1">Uncharacterized protein</fullName>
    </submittedName>
</protein>